<gene>
    <name evidence="2" type="ORF">TH25_18200</name>
</gene>
<organism evidence="2 3">
    <name type="scientific">Thalassospira profundimaris</name>
    <dbReference type="NCBI Taxonomy" id="502049"/>
    <lineage>
        <taxon>Bacteria</taxon>
        <taxon>Pseudomonadati</taxon>
        <taxon>Pseudomonadota</taxon>
        <taxon>Alphaproteobacteria</taxon>
        <taxon>Rhodospirillales</taxon>
        <taxon>Thalassospiraceae</taxon>
        <taxon>Thalassospira</taxon>
    </lineage>
</organism>
<feature type="domain" description="Carboxymuconolactone decarboxylase-like" evidence="1">
    <location>
        <begin position="31"/>
        <end position="110"/>
    </location>
</feature>
<sequence length="122" mass="12913">MSKNPDNTSVQDKLNAINSRAMNLYAADKTTMTAFRGVMQAANRTGEMSPAIKELMAVAIAVAKGCEDCILFHINEALKHGASRQQLVESLAISIEMAGGPGTVYAAKALTIFDALQNGEPA</sequence>
<dbReference type="EMBL" id="JPWH01000017">
    <property type="protein sequence ID" value="RCK45268.1"/>
    <property type="molecule type" value="Genomic_DNA"/>
</dbReference>
<dbReference type="PANTHER" id="PTHR33930:SF2">
    <property type="entry name" value="BLR3452 PROTEIN"/>
    <property type="match status" value="1"/>
</dbReference>
<name>A0A367WV50_9PROT</name>
<dbReference type="SUPFAM" id="SSF69118">
    <property type="entry name" value="AhpD-like"/>
    <property type="match status" value="1"/>
</dbReference>
<dbReference type="PANTHER" id="PTHR33930">
    <property type="entry name" value="ALKYL HYDROPEROXIDE REDUCTASE AHPD"/>
    <property type="match status" value="1"/>
</dbReference>
<dbReference type="InterPro" id="IPR004675">
    <property type="entry name" value="AhpD_core"/>
</dbReference>
<evidence type="ECO:0000259" key="1">
    <source>
        <dbReference type="Pfam" id="PF02627"/>
    </source>
</evidence>
<dbReference type="GO" id="GO:0051920">
    <property type="term" value="F:peroxiredoxin activity"/>
    <property type="evidence" value="ECO:0007669"/>
    <property type="project" value="InterPro"/>
</dbReference>
<dbReference type="Pfam" id="PF02627">
    <property type="entry name" value="CMD"/>
    <property type="match status" value="1"/>
</dbReference>
<dbReference type="AlphaFoldDB" id="A0A367WV50"/>
<accession>A0A367WV50</accession>
<dbReference type="InterPro" id="IPR029032">
    <property type="entry name" value="AhpD-like"/>
</dbReference>
<evidence type="ECO:0000313" key="2">
    <source>
        <dbReference type="EMBL" id="RCK45268.1"/>
    </source>
</evidence>
<dbReference type="InterPro" id="IPR003779">
    <property type="entry name" value="CMD-like"/>
</dbReference>
<reference evidence="2 3" key="1">
    <citation type="submission" date="2014-07" db="EMBL/GenBank/DDBJ databases">
        <title>Draft genome sequence of Thalassospira profundimaris S25-3-2.</title>
        <authorList>
            <person name="Lai Q."/>
            <person name="Shao Z."/>
        </authorList>
    </citation>
    <scope>NUCLEOTIDE SEQUENCE [LARGE SCALE GENOMIC DNA]</scope>
    <source>
        <strain evidence="2 3">S25-3-2</strain>
    </source>
</reference>
<dbReference type="Gene3D" id="1.20.1290.10">
    <property type="entry name" value="AhpD-like"/>
    <property type="match status" value="1"/>
</dbReference>
<comment type="caution">
    <text evidence="2">The sequence shown here is derived from an EMBL/GenBank/DDBJ whole genome shotgun (WGS) entry which is preliminary data.</text>
</comment>
<proteinExistence type="predicted"/>
<dbReference type="Proteomes" id="UP000252517">
    <property type="component" value="Unassembled WGS sequence"/>
</dbReference>
<protein>
    <recommendedName>
        <fullName evidence="1">Carboxymuconolactone decarboxylase-like domain-containing protein</fullName>
    </recommendedName>
</protein>
<evidence type="ECO:0000313" key="3">
    <source>
        <dbReference type="Proteomes" id="UP000252517"/>
    </source>
</evidence>
<dbReference type="NCBIfam" id="TIGR00778">
    <property type="entry name" value="ahpD_dom"/>
    <property type="match status" value="1"/>
</dbReference>
<dbReference type="RefSeq" id="WP_220151449.1">
    <property type="nucleotide sequence ID" value="NZ_JPWH01000017.1"/>
</dbReference>